<comment type="caution">
    <text evidence="1">The sequence shown here is derived from an EMBL/GenBank/DDBJ whole genome shotgun (WGS) entry which is preliminary data.</text>
</comment>
<evidence type="ECO:0000313" key="1">
    <source>
        <dbReference type="EMBL" id="TCP21519.1"/>
    </source>
</evidence>
<dbReference type="EMBL" id="SLXM01000018">
    <property type="protein sequence ID" value="TCP21519.1"/>
    <property type="molecule type" value="Genomic_DNA"/>
</dbReference>
<sequence length="80" mass="9509">MKNKRRLIFNSYEEFENHLRNCIQWDSNEFGPYDIVGITNLLSAILDNLSTNINQSEFEDIREILSSNNIEFLRKLLNEN</sequence>
<dbReference type="Proteomes" id="UP000294564">
    <property type="component" value="Unassembled WGS sequence"/>
</dbReference>
<accession>A0A4R2NIZ9</accession>
<proteinExistence type="predicted"/>
<evidence type="ECO:0000313" key="2">
    <source>
        <dbReference type="Proteomes" id="UP000294564"/>
    </source>
</evidence>
<dbReference type="AlphaFoldDB" id="A0A4R2NIZ9"/>
<reference evidence="1 2" key="1">
    <citation type="submission" date="2019-03" db="EMBL/GenBank/DDBJ databases">
        <title>Genomic Encyclopedia of Type Strains, Phase IV (KMG-IV): sequencing the most valuable type-strain genomes for metagenomic binning, comparative biology and taxonomic classification.</title>
        <authorList>
            <person name="Goeker M."/>
        </authorList>
    </citation>
    <scope>NUCLEOTIDE SEQUENCE [LARGE SCALE GENOMIC DNA]</scope>
    <source>
        <strain evidence="1 2">DSM 14836</strain>
    </source>
</reference>
<organism evidence="1 2">
    <name type="scientific">Tenacibaculum skagerrakense</name>
    <dbReference type="NCBI Taxonomy" id="186571"/>
    <lineage>
        <taxon>Bacteria</taxon>
        <taxon>Pseudomonadati</taxon>
        <taxon>Bacteroidota</taxon>
        <taxon>Flavobacteriia</taxon>
        <taxon>Flavobacteriales</taxon>
        <taxon>Flavobacteriaceae</taxon>
        <taxon>Tenacibaculum</taxon>
    </lineage>
</organism>
<protein>
    <submittedName>
        <fullName evidence="1">Uncharacterized protein</fullName>
    </submittedName>
</protein>
<name>A0A4R2NIZ9_9FLAO</name>
<gene>
    <name evidence="1" type="ORF">EV195_1185</name>
</gene>
<keyword evidence="2" id="KW-1185">Reference proteome</keyword>